<feature type="region of interest" description="Disordered" evidence="1">
    <location>
        <begin position="73"/>
        <end position="95"/>
    </location>
</feature>
<accession>A0A9P9E4S5</accession>
<keyword evidence="5" id="KW-1185">Reference proteome</keyword>
<evidence type="ECO:0000313" key="4">
    <source>
        <dbReference type="EMBL" id="KAH7131053.1"/>
    </source>
</evidence>
<feature type="compositionally biased region" description="Low complexity" evidence="1">
    <location>
        <begin position="223"/>
        <end position="242"/>
    </location>
</feature>
<dbReference type="Gene3D" id="2.60.120.260">
    <property type="entry name" value="Galactose-binding domain-like"/>
    <property type="match status" value="1"/>
</dbReference>
<sequence>MRSLIGLAALALSGSLGFASASVCHPGTPSTLTVKNLVVNGNLERAAPGPGEIYAFGVSGEGSQNNVNGNTANGNTETGCGQLTATGPRPGGKRKREVGATAAIDQDLFDLAPVTPYTVQFYYFVASSSAANTCWIEGFFGNEEPFIMSNFLSASSQWVRVVQSVRISSTTANFRFLLICTNGGTSVVYIDQIFVSNLVTPANIDSFIIDYDAAQLASGVSSVPVPTETGTTGVNTPVTPVNSATPSASDLGPGPTTPGGDSTPVPSTTVPSTSTVGTTTPPSENTPSAATTPTYTVPYLPDVSGEVRPPIPSCTVALDQGCSLFDDYYSGNVASTDCYNRGRFEKTFLVNKDWYPWQTNWIQCQAVCANMPDRCGSSAYDQASDRCLFSTHSITDSQFEVGDGQGYLDWTDASCVACPTCTEQVRSTSTAPSYPTRTCSFVHGEVCERATDIGDSLVCGRVGWLQGGGYEYSKTDYPYQESEEECAALCSTDPLCESSGFNPVNKQCYWMNSNLDGARFSTMNDPNWHSIWSDLACWSCPSCSQALASPTPGNPLATCGLTNGDGCPYKPSASISGLTCLEGGDVQGVGDPDSIFFFADIVDYPYQSSAEQCAAVCAQLDDCVSSTHDWKTNKCIFSPFTTTSSGFSDSRWNYGAWSDQSCFDCPVCDTETLNT</sequence>
<feature type="compositionally biased region" description="Polar residues" evidence="1">
    <location>
        <begin position="285"/>
        <end position="295"/>
    </location>
</feature>
<dbReference type="Proteomes" id="UP000738349">
    <property type="component" value="Unassembled WGS sequence"/>
</dbReference>
<dbReference type="OrthoDB" id="5052600at2759"/>
<gene>
    <name evidence="4" type="ORF">EDB81DRAFT_905892</name>
</gene>
<evidence type="ECO:0000256" key="1">
    <source>
        <dbReference type="SAM" id="MobiDB-lite"/>
    </source>
</evidence>
<evidence type="ECO:0000259" key="3">
    <source>
        <dbReference type="Pfam" id="PF00024"/>
    </source>
</evidence>
<dbReference type="SUPFAM" id="SSF57414">
    <property type="entry name" value="Hairpin loop containing domain-like"/>
    <property type="match status" value="2"/>
</dbReference>
<dbReference type="InterPro" id="IPR003609">
    <property type="entry name" value="Pan_app"/>
</dbReference>
<protein>
    <recommendedName>
        <fullName evidence="3">Apple domain-containing protein</fullName>
    </recommendedName>
</protein>
<keyword evidence="2" id="KW-0732">Signal</keyword>
<dbReference type="AlphaFoldDB" id="A0A9P9E4S5"/>
<feature type="compositionally biased region" description="Low complexity" evidence="1">
    <location>
        <begin position="252"/>
        <end position="283"/>
    </location>
</feature>
<comment type="caution">
    <text evidence="4">The sequence shown here is derived from an EMBL/GenBank/DDBJ whole genome shotgun (WGS) entry which is preliminary data.</text>
</comment>
<feature type="signal peptide" evidence="2">
    <location>
        <begin position="1"/>
        <end position="21"/>
    </location>
</feature>
<reference evidence="4" key="1">
    <citation type="journal article" date="2021" name="Nat. Commun.">
        <title>Genetic determinants of endophytism in the Arabidopsis root mycobiome.</title>
        <authorList>
            <person name="Mesny F."/>
            <person name="Miyauchi S."/>
            <person name="Thiergart T."/>
            <person name="Pickel B."/>
            <person name="Atanasova L."/>
            <person name="Karlsson M."/>
            <person name="Huettel B."/>
            <person name="Barry K.W."/>
            <person name="Haridas S."/>
            <person name="Chen C."/>
            <person name="Bauer D."/>
            <person name="Andreopoulos W."/>
            <person name="Pangilinan J."/>
            <person name="LaButti K."/>
            <person name="Riley R."/>
            <person name="Lipzen A."/>
            <person name="Clum A."/>
            <person name="Drula E."/>
            <person name="Henrissat B."/>
            <person name="Kohler A."/>
            <person name="Grigoriev I.V."/>
            <person name="Martin F.M."/>
            <person name="Hacquard S."/>
        </authorList>
    </citation>
    <scope>NUCLEOTIDE SEQUENCE</scope>
    <source>
        <strain evidence="4">MPI-CAGE-AT-0147</strain>
    </source>
</reference>
<feature type="domain" description="Apple" evidence="3">
    <location>
        <begin position="479"/>
        <end position="515"/>
    </location>
</feature>
<dbReference type="EMBL" id="JAGMUV010000017">
    <property type="protein sequence ID" value="KAH7131053.1"/>
    <property type="molecule type" value="Genomic_DNA"/>
</dbReference>
<feature type="region of interest" description="Disordered" evidence="1">
    <location>
        <begin position="223"/>
        <end position="295"/>
    </location>
</feature>
<proteinExistence type="predicted"/>
<evidence type="ECO:0000256" key="2">
    <source>
        <dbReference type="SAM" id="SignalP"/>
    </source>
</evidence>
<feature type="domain" description="Apple" evidence="3">
    <location>
        <begin position="606"/>
        <end position="644"/>
    </location>
</feature>
<evidence type="ECO:0000313" key="5">
    <source>
        <dbReference type="Proteomes" id="UP000738349"/>
    </source>
</evidence>
<name>A0A9P9E4S5_9HYPO</name>
<dbReference type="Pfam" id="PF00024">
    <property type="entry name" value="PAN_1"/>
    <property type="match status" value="2"/>
</dbReference>
<feature type="chain" id="PRO_5040375899" description="Apple domain-containing protein" evidence="2">
    <location>
        <begin position="22"/>
        <end position="675"/>
    </location>
</feature>
<organism evidence="4 5">
    <name type="scientific">Dactylonectria macrodidyma</name>
    <dbReference type="NCBI Taxonomy" id="307937"/>
    <lineage>
        <taxon>Eukaryota</taxon>
        <taxon>Fungi</taxon>
        <taxon>Dikarya</taxon>
        <taxon>Ascomycota</taxon>
        <taxon>Pezizomycotina</taxon>
        <taxon>Sordariomycetes</taxon>
        <taxon>Hypocreomycetidae</taxon>
        <taxon>Hypocreales</taxon>
        <taxon>Nectriaceae</taxon>
        <taxon>Dactylonectria</taxon>
    </lineage>
</organism>